<dbReference type="AlphaFoldDB" id="A0A0G4F547"/>
<dbReference type="PhylomeDB" id="A0A0G4F547"/>
<dbReference type="EMBL" id="CDMZ01000110">
    <property type="protein sequence ID" value="CEM06851.1"/>
    <property type="molecule type" value="Genomic_DNA"/>
</dbReference>
<evidence type="ECO:0000256" key="1">
    <source>
        <dbReference type="SAM" id="MobiDB-lite"/>
    </source>
</evidence>
<feature type="region of interest" description="Disordered" evidence="1">
    <location>
        <begin position="1"/>
        <end position="92"/>
    </location>
</feature>
<protein>
    <submittedName>
        <fullName evidence="2">Uncharacterized protein</fullName>
    </submittedName>
</protein>
<feature type="compositionally biased region" description="Basic and acidic residues" evidence="1">
    <location>
        <begin position="420"/>
        <end position="434"/>
    </location>
</feature>
<feature type="compositionally biased region" description="Low complexity" evidence="1">
    <location>
        <begin position="32"/>
        <end position="58"/>
    </location>
</feature>
<organism evidence="2">
    <name type="scientific">Chromera velia CCMP2878</name>
    <dbReference type="NCBI Taxonomy" id="1169474"/>
    <lineage>
        <taxon>Eukaryota</taxon>
        <taxon>Sar</taxon>
        <taxon>Alveolata</taxon>
        <taxon>Colpodellida</taxon>
        <taxon>Chromeraceae</taxon>
        <taxon>Chromera</taxon>
    </lineage>
</organism>
<sequence>MQIALQRSLEDAQAVGGDSMAMSSSAPPPAPSSSSLPCPLAQPSQIVAPVAAAAQAAPESDNNAPTPVASESGDEDDDVHPSLAGDLVEPPGGDHLIYRSWVNVPPIWDGYPEGPLERTQAQFMAIHREEEDRAIEDVRSMERDPELRNRVRDFVQGDVDVSDWSDQHTSRMIELKEAYLRRWGGPGERVTVEPRSPSRIRAPMTGGKMQDGTLQTRGRPSDGDGRMHTWQSSRDRLARSSPRVEVAAAQSGLNILMGGGPVGQAGKHGNSADSEGSGGEEDMAVSSAPETPGWHPSPLQLWGGEDAIQTASTHALQEAFHHHHQQQQQRQSSLAHPIRVVTENMRGVPPILHPNPPASRNLRRRIYDNVMNFPANSTQLSAELKRMEQLAGRLGRSLTGKPKDQDDPESDPDGGFGQVGKRERVSRWSRDPPRDTAGQLQARGLASVGRDYAPGMRPDFPVVAPDGTVIEGEYDSNPERGVSDLKAF</sequence>
<accession>A0A0G4F547</accession>
<feature type="compositionally biased region" description="Basic and acidic residues" evidence="1">
    <location>
        <begin position="219"/>
        <end position="238"/>
    </location>
</feature>
<reference evidence="2" key="1">
    <citation type="submission" date="2014-11" db="EMBL/GenBank/DDBJ databases">
        <authorList>
            <person name="Otto D Thomas"/>
            <person name="Naeem Raeece"/>
        </authorList>
    </citation>
    <scope>NUCLEOTIDE SEQUENCE</scope>
</reference>
<proteinExistence type="predicted"/>
<feature type="compositionally biased region" description="Basic and acidic residues" evidence="1">
    <location>
        <begin position="477"/>
        <end position="488"/>
    </location>
</feature>
<dbReference type="VEuPathDB" id="CryptoDB:Cvel_2718"/>
<gene>
    <name evidence="2" type="ORF">Cvel_2718</name>
</gene>
<evidence type="ECO:0000313" key="2">
    <source>
        <dbReference type="EMBL" id="CEM06851.1"/>
    </source>
</evidence>
<feature type="region of interest" description="Disordered" evidence="1">
    <location>
        <begin position="395"/>
        <end position="488"/>
    </location>
</feature>
<feature type="region of interest" description="Disordered" evidence="1">
    <location>
        <begin position="198"/>
        <end position="302"/>
    </location>
</feature>
<name>A0A0G4F547_9ALVE</name>